<dbReference type="EnsemblPlants" id="LPERR03G23340.1">
    <property type="protein sequence ID" value="LPERR03G23340.1"/>
    <property type="gene ID" value="LPERR03G23340"/>
</dbReference>
<dbReference type="Proteomes" id="UP000032180">
    <property type="component" value="Chromosome 3"/>
</dbReference>
<organism evidence="13 14">
    <name type="scientific">Leersia perrieri</name>
    <dbReference type="NCBI Taxonomy" id="77586"/>
    <lineage>
        <taxon>Eukaryota</taxon>
        <taxon>Viridiplantae</taxon>
        <taxon>Streptophyta</taxon>
        <taxon>Embryophyta</taxon>
        <taxon>Tracheophyta</taxon>
        <taxon>Spermatophyta</taxon>
        <taxon>Magnoliopsida</taxon>
        <taxon>Liliopsida</taxon>
        <taxon>Poales</taxon>
        <taxon>Poaceae</taxon>
        <taxon>BOP clade</taxon>
        <taxon>Oryzoideae</taxon>
        <taxon>Oryzeae</taxon>
        <taxon>Oryzinae</taxon>
        <taxon>Leersia</taxon>
    </lineage>
</organism>
<keyword evidence="2" id="KW-0813">Transport</keyword>
<feature type="transmembrane region" description="Helical" evidence="10">
    <location>
        <begin position="222"/>
        <end position="241"/>
    </location>
</feature>
<dbReference type="PANTHER" id="PTHR12266:SF13">
    <property type="entry name" value="PUTATIVE, EXPRESSED-RELATED"/>
    <property type="match status" value="1"/>
</dbReference>
<dbReference type="HOGENOM" id="CLU_004979_1_2_1"/>
<comment type="similarity">
    <text evidence="9">Belongs to the Ca(2+):cation antiporter (CaCA) (TC 2.A.19) family. Cation/calcium exchanger (CCX) subfamily.</text>
</comment>
<dbReference type="InterPro" id="IPR044880">
    <property type="entry name" value="NCX_ion-bd_dom_sf"/>
</dbReference>
<evidence type="ECO:0000256" key="7">
    <source>
        <dbReference type="ARBA" id="ARBA00023136"/>
    </source>
</evidence>
<feature type="transmembrane region" description="Helical" evidence="10">
    <location>
        <begin position="105"/>
        <end position="127"/>
    </location>
</feature>
<name>A0A0D9VX22_9ORYZ</name>
<dbReference type="Gramene" id="LPERR03G23340.1">
    <property type="protein sequence ID" value="LPERR03G23340.1"/>
    <property type="gene ID" value="LPERR03G23340"/>
</dbReference>
<dbReference type="PANTHER" id="PTHR12266">
    <property type="entry name" value="NA+/CA2+ K+ INDEPENDENT EXCHANGER"/>
    <property type="match status" value="1"/>
</dbReference>
<evidence type="ECO:0000256" key="5">
    <source>
        <dbReference type="ARBA" id="ARBA00022989"/>
    </source>
</evidence>
<evidence type="ECO:0000256" key="11">
    <source>
        <dbReference type="SAM" id="SignalP"/>
    </source>
</evidence>
<evidence type="ECO:0000256" key="3">
    <source>
        <dbReference type="ARBA" id="ARBA00022449"/>
    </source>
</evidence>
<evidence type="ECO:0000256" key="1">
    <source>
        <dbReference type="ARBA" id="ARBA00004141"/>
    </source>
</evidence>
<keyword evidence="11" id="KW-0732">Signal</keyword>
<feature type="signal peptide" evidence="11">
    <location>
        <begin position="1"/>
        <end position="30"/>
    </location>
</feature>
<feature type="chain" id="PRO_5002348360" description="Sodium/calcium exchanger membrane region domain-containing protein" evidence="11">
    <location>
        <begin position="31"/>
        <end position="576"/>
    </location>
</feature>
<feature type="transmembrane region" description="Helical" evidence="10">
    <location>
        <begin position="347"/>
        <end position="364"/>
    </location>
</feature>
<feature type="transmembrane region" description="Helical" evidence="10">
    <location>
        <begin position="370"/>
        <end position="391"/>
    </location>
</feature>
<evidence type="ECO:0000256" key="9">
    <source>
        <dbReference type="ARBA" id="ARBA00038187"/>
    </source>
</evidence>
<reference evidence="14" key="2">
    <citation type="submission" date="2013-12" db="EMBL/GenBank/DDBJ databases">
        <authorList>
            <person name="Yu Y."/>
            <person name="Lee S."/>
            <person name="de Baynast K."/>
            <person name="Wissotski M."/>
            <person name="Liu L."/>
            <person name="Talag J."/>
            <person name="Goicoechea J."/>
            <person name="Angelova A."/>
            <person name="Jetty R."/>
            <person name="Kudrna D."/>
            <person name="Golser W."/>
            <person name="Rivera L."/>
            <person name="Zhang J."/>
            <person name="Wing R."/>
        </authorList>
    </citation>
    <scope>NUCLEOTIDE SEQUENCE</scope>
</reference>
<sequence>MALLRRRGYSAAVPSACFLLLLLVLSVSHLFPTRRGHGGGVLEGVALRGIASGSDSSSSSDQEQGNCQELQSIEGGEARCQYLRTHPPCSPAGYVDYLRLFYCGFAHAPAAGYAAALLWLLLLFYLLGDTASEYFCASLEGLSAELRLPPAIAGVTLLSLGNGAPDVFSSVVSFAAGDGGGVGLNSALGGALFVSTIVAGVVALAAASRAGSGGVVVELRGFVRDICFLLLALCSLLAILVTGTVTVWVAASFLSLYVAYVLLVWTSHCCSEPGKPPQADLAAPFLLLDNDDDDGVTILPFYSSKDSASSTTRSYLHCILSAMRMPLYLPRRLTIPDIAEHRWSRPCAVASVALAPVLLAATWANSSRRHGLAVLLGGALLGLLLAALAAATTERASPPRGRWRRVPWLAAGFLMSVLWAYTLARELVALLVAIGYMVGVKASVLGVTVLAWGDSLGDLVSNVAMALHGGAGGAQTAVSGCYAGPLFNTVVGLGISLTLAAGSQYPAPFAIPADGAVYEAVGFLGAGLAWALLVVPARGMRLDRVYGLGLIAIYLAFFAIRVFDSLGVWTYSWNGS</sequence>
<keyword evidence="8" id="KW-0406">Ion transport</keyword>
<dbReference type="GO" id="GO:0016020">
    <property type="term" value="C:membrane"/>
    <property type="evidence" value="ECO:0007669"/>
    <property type="project" value="UniProtKB-SubCell"/>
</dbReference>
<dbReference type="InterPro" id="IPR004837">
    <property type="entry name" value="NaCa_Exmemb"/>
</dbReference>
<dbReference type="Gene3D" id="1.20.1420.30">
    <property type="entry name" value="NCX, central ion-binding region"/>
    <property type="match status" value="2"/>
</dbReference>
<keyword evidence="6" id="KW-0915">Sodium</keyword>
<comment type="subcellular location">
    <subcellularLocation>
        <location evidence="1">Membrane</location>
        <topology evidence="1">Multi-pass membrane protein</topology>
    </subcellularLocation>
</comment>
<feature type="transmembrane region" description="Helical" evidence="10">
    <location>
        <begin position="427"/>
        <end position="452"/>
    </location>
</feature>
<evidence type="ECO:0000256" key="4">
    <source>
        <dbReference type="ARBA" id="ARBA00022692"/>
    </source>
</evidence>
<proteinExistence type="inferred from homology"/>
<feature type="domain" description="Sodium/calcium exchanger membrane region" evidence="12">
    <location>
        <begin position="409"/>
        <end position="562"/>
    </location>
</feature>
<dbReference type="InterPro" id="IPR051359">
    <property type="entry name" value="CaCA_antiporter"/>
</dbReference>
<feature type="transmembrane region" description="Helical" evidence="10">
    <location>
        <begin position="188"/>
        <end position="210"/>
    </location>
</feature>
<feature type="transmembrane region" description="Helical" evidence="10">
    <location>
        <begin position="545"/>
        <end position="563"/>
    </location>
</feature>
<dbReference type="GO" id="GO:0015297">
    <property type="term" value="F:antiporter activity"/>
    <property type="evidence" value="ECO:0007669"/>
    <property type="project" value="UniProtKB-KW"/>
</dbReference>
<feature type="transmembrane region" description="Helical" evidence="10">
    <location>
        <begin position="403"/>
        <end position="421"/>
    </location>
</feature>
<feature type="transmembrane region" description="Helical" evidence="10">
    <location>
        <begin position="515"/>
        <end position="533"/>
    </location>
</feature>
<evidence type="ECO:0000256" key="10">
    <source>
        <dbReference type="SAM" id="Phobius"/>
    </source>
</evidence>
<dbReference type="GO" id="GO:0008324">
    <property type="term" value="F:monoatomic cation transmembrane transporter activity"/>
    <property type="evidence" value="ECO:0007669"/>
    <property type="project" value="TreeGrafter"/>
</dbReference>
<keyword evidence="8" id="KW-0739">Sodium transport</keyword>
<dbReference type="GO" id="GO:0006814">
    <property type="term" value="P:sodium ion transport"/>
    <property type="evidence" value="ECO:0007669"/>
    <property type="project" value="UniProtKB-KW"/>
</dbReference>
<evidence type="ECO:0000256" key="6">
    <source>
        <dbReference type="ARBA" id="ARBA00023053"/>
    </source>
</evidence>
<evidence type="ECO:0000256" key="2">
    <source>
        <dbReference type="ARBA" id="ARBA00022448"/>
    </source>
</evidence>
<dbReference type="Pfam" id="PF01699">
    <property type="entry name" value="Na_Ca_ex"/>
    <property type="match status" value="2"/>
</dbReference>
<keyword evidence="4 10" id="KW-0812">Transmembrane</keyword>
<evidence type="ECO:0000313" key="14">
    <source>
        <dbReference type="Proteomes" id="UP000032180"/>
    </source>
</evidence>
<dbReference type="AlphaFoldDB" id="A0A0D9VX22"/>
<feature type="transmembrane region" description="Helical" evidence="10">
    <location>
        <begin position="247"/>
        <end position="265"/>
    </location>
</feature>
<accession>A0A0D9VX22</accession>
<dbReference type="eggNOG" id="KOG2399">
    <property type="taxonomic scope" value="Eukaryota"/>
</dbReference>
<evidence type="ECO:0000256" key="8">
    <source>
        <dbReference type="ARBA" id="ARBA00023201"/>
    </source>
</evidence>
<dbReference type="STRING" id="77586.A0A0D9VX22"/>
<reference evidence="13" key="3">
    <citation type="submission" date="2015-04" db="UniProtKB">
        <authorList>
            <consortium name="EnsemblPlants"/>
        </authorList>
    </citation>
    <scope>IDENTIFICATION</scope>
</reference>
<keyword evidence="5 10" id="KW-1133">Transmembrane helix</keyword>
<protein>
    <recommendedName>
        <fullName evidence="12">Sodium/calcium exchanger membrane region domain-containing protein</fullName>
    </recommendedName>
</protein>
<feature type="domain" description="Sodium/calcium exchanger membrane region" evidence="12">
    <location>
        <begin position="117"/>
        <end position="265"/>
    </location>
</feature>
<evidence type="ECO:0000313" key="13">
    <source>
        <dbReference type="EnsemblPlants" id="LPERR03G23340.1"/>
    </source>
</evidence>
<keyword evidence="3" id="KW-0050">Antiport</keyword>
<reference evidence="13 14" key="1">
    <citation type="submission" date="2012-08" db="EMBL/GenBank/DDBJ databases">
        <title>Oryza genome evolution.</title>
        <authorList>
            <person name="Wing R.A."/>
        </authorList>
    </citation>
    <scope>NUCLEOTIDE SEQUENCE</scope>
</reference>
<keyword evidence="14" id="KW-1185">Reference proteome</keyword>
<keyword evidence="7 10" id="KW-0472">Membrane</keyword>
<evidence type="ECO:0000259" key="12">
    <source>
        <dbReference type="Pfam" id="PF01699"/>
    </source>
</evidence>